<dbReference type="SUPFAM" id="SSF46785">
    <property type="entry name" value="Winged helix' DNA-binding domain"/>
    <property type="match status" value="1"/>
</dbReference>
<name>A0A418X356_9BURK</name>
<dbReference type="AlphaFoldDB" id="A0A418X356"/>
<feature type="domain" description="HTH marR-type" evidence="4">
    <location>
        <begin position="32"/>
        <end position="170"/>
    </location>
</feature>
<evidence type="ECO:0000256" key="2">
    <source>
        <dbReference type="ARBA" id="ARBA00023125"/>
    </source>
</evidence>
<dbReference type="InterPro" id="IPR036388">
    <property type="entry name" value="WH-like_DNA-bd_sf"/>
</dbReference>
<dbReference type="GO" id="GO:0003677">
    <property type="term" value="F:DNA binding"/>
    <property type="evidence" value="ECO:0007669"/>
    <property type="project" value="UniProtKB-KW"/>
</dbReference>
<dbReference type="PROSITE" id="PS50995">
    <property type="entry name" value="HTH_MARR_2"/>
    <property type="match status" value="1"/>
</dbReference>
<dbReference type="InterPro" id="IPR039422">
    <property type="entry name" value="MarR/SlyA-like"/>
</dbReference>
<dbReference type="Proteomes" id="UP000285190">
    <property type="component" value="Unassembled WGS sequence"/>
</dbReference>
<dbReference type="Gene3D" id="1.10.10.10">
    <property type="entry name" value="Winged helix-like DNA-binding domain superfamily/Winged helix DNA-binding domain"/>
    <property type="match status" value="1"/>
</dbReference>
<keyword evidence="1" id="KW-0805">Transcription regulation</keyword>
<comment type="caution">
    <text evidence="5">The sequence shown here is derived from an EMBL/GenBank/DDBJ whole genome shotgun (WGS) entry which is preliminary data.</text>
</comment>
<protein>
    <submittedName>
        <fullName evidence="5">MarR family transcriptional regulator</fullName>
    </submittedName>
</protein>
<sequence>MQTISAPAYSCSMDTNTDNLNFSGRAPSANVQEEFGMTIGNVSRLWRDRVNQRLKPLGLNQSKGRALLYLSRVPDGVTQVDLARVLGIEAPTVTRLVKQLEDAGWLTRRTSPEDARRKMLHVTAKAKKIIVRIDEEIRQLRAATVGRLTNEQAAAGLAALQATQRYLSEL</sequence>
<proteinExistence type="predicted"/>
<dbReference type="PRINTS" id="PR00598">
    <property type="entry name" value="HTHMARR"/>
</dbReference>
<keyword evidence="2" id="KW-0238">DNA-binding</keyword>
<gene>
    <name evidence="5" type="ORF">D3870_13565</name>
</gene>
<dbReference type="EMBL" id="QYUN01000002">
    <property type="protein sequence ID" value="RJG06890.1"/>
    <property type="molecule type" value="Genomic_DNA"/>
</dbReference>
<dbReference type="PANTHER" id="PTHR33164">
    <property type="entry name" value="TRANSCRIPTIONAL REGULATOR, MARR FAMILY"/>
    <property type="match status" value="1"/>
</dbReference>
<dbReference type="Pfam" id="PF12802">
    <property type="entry name" value="MarR_2"/>
    <property type="match status" value="1"/>
</dbReference>
<dbReference type="InterPro" id="IPR036390">
    <property type="entry name" value="WH_DNA-bd_sf"/>
</dbReference>
<keyword evidence="6" id="KW-1185">Reference proteome</keyword>
<keyword evidence="3" id="KW-0804">Transcription</keyword>
<dbReference type="SMART" id="SM00347">
    <property type="entry name" value="HTH_MARR"/>
    <property type="match status" value="1"/>
</dbReference>
<dbReference type="GO" id="GO:0006950">
    <property type="term" value="P:response to stress"/>
    <property type="evidence" value="ECO:0007669"/>
    <property type="project" value="TreeGrafter"/>
</dbReference>
<reference evidence="5 6" key="1">
    <citation type="submission" date="2018-09" db="EMBL/GenBank/DDBJ databases">
        <authorList>
            <person name="Zhu H."/>
        </authorList>
    </citation>
    <scope>NUCLEOTIDE SEQUENCE [LARGE SCALE GENOMIC DNA]</scope>
    <source>
        <strain evidence="5 6">K2R10-39</strain>
    </source>
</reference>
<dbReference type="PANTHER" id="PTHR33164:SF64">
    <property type="entry name" value="TRANSCRIPTIONAL REGULATOR SLYA"/>
    <property type="match status" value="1"/>
</dbReference>
<evidence type="ECO:0000256" key="1">
    <source>
        <dbReference type="ARBA" id="ARBA00023015"/>
    </source>
</evidence>
<organism evidence="5 6">
    <name type="scientific">Noviherbaspirillum cavernae</name>
    <dbReference type="NCBI Taxonomy" id="2320862"/>
    <lineage>
        <taxon>Bacteria</taxon>
        <taxon>Pseudomonadati</taxon>
        <taxon>Pseudomonadota</taxon>
        <taxon>Betaproteobacteria</taxon>
        <taxon>Burkholderiales</taxon>
        <taxon>Oxalobacteraceae</taxon>
        <taxon>Noviherbaspirillum</taxon>
    </lineage>
</organism>
<dbReference type="InterPro" id="IPR000835">
    <property type="entry name" value="HTH_MarR-typ"/>
</dbReference>
<evidence type="ECO:0000313" key="5">
    <source>
        <dbReference type="EMBL" id="RJG06890.1"/>
    </source>
</evidence>
<accession>A0A418X356</accession>
<evidence type="ECO:0000256" key="3">
    <source>
        <dbReference type="ARBA" id="ARBA00023163"/>
    </source>
</evidence>
<dbReference type="GO" id="GO:0003700">
    <property type="term" value="F:DNA-binding transcription factor activity"/>
    <property type="evidence" value="ECO:0007669"/>
    <property type="project" value="InterPro"/>
</dbReference>
<evidence type="ECO:0000313" key="6">
    <source>
        <dbReference type="Proteomes" id="UP000285190"/>
    </source>
</evidence>
<evidence type="ECO:0000259" key="4">
    <source>
        <dbReference type="PROSITE" id="PS50995"/>
    </source>
</evidence>